<evidence type="ECO:0000313" key="2">
    <source>
        <dbReference type="EMBL" id="MBB5205164.1"/>
    </source>
</evidence>
<feature type="domain" description="NADPH-dependent FMN reductase-like" evidence="1">
    <location>
        <begin position="1"/>
        <end position="152"/>
    </location>
</feature>
<dbReference type="SUPFAM" id="SSF52218">
    <property type="entry name" value="Flavoproteins"/>
    <property type="match status" value="1"/>
</dbReference>
<dbReference type="PANTHER" id="PTHR30543:SF21">
    <property type="entry name" value="NAD(P)H-DEPENDENT FMN REDUCTASE LOT6"/>
    <property type="match status" value="1"/>
</dbReference>
<evidence type="ECO:0000313" key="3">
    <source>
        <dbReference type="Proteomes" id="UP000554837"/>
    </source>
</evidence>
<dbReference type="InterPro" id="IPR029039">
    <property type="entry name" value="Flavoprotein-like_sf"/>
</dbReference>
<evidence type="ECO:0000259" key="1">
    <source>
        <dbReference type="Pfam" id="PF03358"/>
    </source>
</evidence>
<organism evidence="2 3">
    <name type="scientific">Inhella inkyongensis</name>
    <dbReference type="NCBI Taxonomy" id="392593"/>
    <lineage>
        <taxon>Bacteria</taxon>
        <taxon>Pseudomonadati</taxon>
        <taxon>Pseudomonadota</taxon>
        <taxon>Betaproteobacteria</taxon>
        <taxon>Burkholderiales</taxon>
        <taxon>Sphaerotilaceae</taxon>
        <taxon>Inhella</taxon>
    </lineage>
</organism>
<dbReference type="PANTHER" id="PTHR30543">
    <property type="entry name" value="CHROMATE REDUCTASE"/>
    <property type="match status" value="1"/>
</dbReference>
<proteinExistence type="predicted"/>
<dbReference type="GO" id="GO:0005829">
    <property type="term" value="C:cytosol"/>
    <property type="evidence" value="ECO:0007669"/>
    <property type="project" value="TreeGrafter"/>
</dbReference>
<dbReference type="AlphaFoldDB" id="A0A840S8P3"/>
<reference evidence="2 3" key="1">
    <citation type="submission" date="2020-08" db="EMBL/GenBank/DDBJ databases">
        <title>Genomic Encyclopedia of Type Strains, Phase IV (KMG-IV): sequencing the most valuable type-strain genomes for metagenomic binning, comparative biology and taxonomic classification.</title>
        <authorList>
            <person name="Goeker M."/>
        </authorList>
    </citation>
    <scope>NUCLEOTIDE SEQUENCE [LARGE SCALE GENOMIC DNA]</scope>
    <source>
        <strain evidence="2 3">DSM 23958</strain>
    </source>
</reference>
<dbReference type="InterPro" id="IPR050712">
    <property type="entry name" value="NAD(P)H-dep_reductase"/>
</dbReference>
<dbReference type="InterPro" id="IPR005025">
    <property type="entry name" value="FMN_Rdtase-like_dom"/>
</dbReference>
<protein>
    <submittedName>
        <fullName evidence="2">NAD(P)H-dependent FMN reductase</fullName>
    </submittedName>
</protein>
<comment type="caution">
    <text evidence="2">The sequence shown here is derived from an EMBL/GenBank/DDBJ whole genome shotgun (WGS) entry which is preliminary data.</text>
</comment>
<keyword evidence="3" id="KW-1185">Reference proteome</keyword>
<dbReference type="Pfam" id="PF03358">
    <property type="entry name" value="FMN_red"/>
    <property type="match status" value="1"/>
</dbReference>
<dbReference type="OrthoDB" id="9812295at2"/>
<dbReference type="Proteomes" id="UP000554837">
    <property type="component" value="Unassembled WGS sequence"/>
</dbReference>
<dbReference type="GO" id="GO:0016491">
    <property type="term" value="F:oxidoreductase activity"/>
    <property type="evidence" value="ECO:0007669"/>
    <property type="project" value="InterPro"/>
</dbReference>
<accession>A0A840S8P3</accession>
<dbReference type="Gene3D" id="3.40.50.360">
    <property type="match status" value="1"/>
</dbReference>
<dbReference type="RefSeq" id="WP_138854825.1">
    <property type="nucleotide sequence ID" value="NZ_CP040709.1"/>
</dbReference>
<sequence>MQVLILSGSARQGSMNTALGQWVAAQARAQGHAAELLDLRALALPIYDGDLEQRDGVPAGVQPLLAALQRADAVVVVSPEYNGFPTPLLINAFDWLSRLPEGTAATRNKPTALLAASAGMLGGLRGLNHLRAFLTMNFQMLLLPQQHALGRADQALSSDGSLQDAKAQAAVQAVLDGLLALAGRG</sequence>
<dbReference type="EMBL" id="JACHHO010000003">
    <property type="protein sequence ID" value="MBB5205164.1"/>
    <property type="molecule type" value="Genomic_DNA"/>
</dbReference>
<dbReference type="GO" id="GO:0010181">
    <property type="term" value="F:FMN binding"/>
    <property type="evidence" value="ECO:0007669"/>
    <property type="project" value="TreeGrafter"/>
</dbReference>
<name>A0A840S8P3_9BURK</name>
<gene>
    <name evidence="2" type="ORF">HNQ51_002483</name>
</gene>